<dbReference type="PANTHER" id="PTHR43553:SF24">
    <property type="entry name" value="ENERGY-COUPLING FACTOR TRANSPORTER ATP-BINDING PROTEIN ECFA1"/>
    <property type="match status" value="1"/>
</dbReference>
<evidence type="ECO:0000313" key="7">
    <source>
        <dbReference type="Proteomes" id="UP001205910"/>
    </source>
</evidence>
<dbReference type="SMART" id="SM00382">
    <property type="entry name" value="AAA"/>
    <property type="match status" value="2"/>
</dbReference>
<accession>A0ABD0BHC5</accession>
<keyword evidence="2" id="KW-0813">Transport</keyword>
<evidence type="ECO:0000259" key="5">
    <source>
        <dbReference type="PROSITE" id="PS50893"/>
    </source>
</evidence>
<feature type="domain" description="ABC transporter" evidence="5">
    <location>
        <begin position="7"/>
        <end position="253"/>
    </location>
</feature>
<reference evidence="6 7" key="1">
    <citation type="submission" date="2021-11" db="EMBL/GenBank/DDBJ databases">
        <title>Whole genome sequences of diphtheriae toxin producing Corynebacterium ulcerans isolates from cats in Osaka, Japan.</title>
        <authorList>
            <person name="Umeda K."/>
            <person name="Hirai Y."/>
        </authorList>
    </citation>
    <scope>NUCLEOTIDE SEQUENCE [LARGE SCALE GENOMIC DNA]</scope>
    <source>
        <strain evidence="6 7">12109B-1</strain>
    </source>
</reference>
<name>A0ABD0BHC5_CORUL</name>
<comment type="similarity">
    <text evidence="1">Belongs to the ABC transporter superfamily.</text>
</comment>
<dbReference type="InterPro" id="IPR050095">
    <property type="entry name" value="ECF_ABC_transporter_ATP-bd"/>
</dbReference>
<dbReference type="GO" id="GO:0022857">
    <property type="term" value="F:transmembrane transporter activity"/>
    <property type="evidence" value="ECO:0007669"/>
    <property type="project" value="UniProtKB-ARBA"/>
</dbReference>
<evidence type="ECO:0000313" key="6">
    <source>
        <dbReference type="EMBL" id="GJJ43307.1"/>
    </source>
</evidence>
<dbReference type="Pfam" id="PF00005">
    <property type="entry name" value="ABC_tran"/>
    <property type="match status" value="2"/>
</dbReference>
<comment type="caution">
    <text evidence="6">The sequence shown here is derived from an EMBL/GenBank/DDBJ whole genome shotgun (WGS) entry which is preliminary data.</text>
</comment>
<evidence type="ECO:0000256" key="2">
    <source>
        <dbReference type="ARBA" id="ARBA00022448"/>
    </source>
</evidence>
<dbReference type="PROSITE" id="PS00675">
    <property type="entry name" value="SIGMA54_INTERACT_1"/>
    <property type="match status" value="1"/>
</dbReference>
<feature type="domain" description="ABC transporter" evidence="5">
    <location>
        <begin position="272"/>
        <end position="487"/>
    </location>
</feature>
<keyword evidence="3" id="KW-0547">Nucleotide-binding</keyword>
<dbReference type="PROSITE" id="PS50893">
    <property type="entry name" value="ABC_TRANSPORTER_2"/>
    <property type="match status" value="2"/>
</dbReference>
<dbReference type="AlphaFoldDB" id="A0ABD0BHC5"/>
<dbReference type="InterPro" id="IPR025662">
    <property type="entry name" value="Sigma_54_int_dom_ATP-bd_1"/>
</dbReference>
<proteinExistence type="inferred from homology"/>
<dbReference type="GO" id="GO:0005524">
    <property type="term" value="F:ATP binding"/>
    <property type="evidence" value="ECO:0007669"/>
    <property type="project" value="UniProtKB-KW"/>
</dbReference>
<dbReference type="RefSeq" id="WP_014836879.1">
    <property type="nucleotide sequence ID" value="NZ_AP019662.1"/>
</dbReference>
<dbReference type="InterPro" id="IPR027417">
    <property type="entry name" value="P-loop_NTPase"/>
</dbReference>
<keyword evidence="4 6" id="KW-0067">ATP-binding</keyword>
<dbReference type="Gene3D" id="3.40.50.300">
    <property type="entry name" value="P-loop containing nucleotide triphosphate hydrolases"/>
    <property type="match status" value="2"/>
</dbReference>
<protein>
    <submittedName>
        <fullName evidence="6">ABC transporter ATP-binding protein</fullName>
    </submittedName>
</protein>
<dbReference type="InterPro" id="IPR003439">
    <property type="entry name" value="ABC_transporter-like_ATP-bd"/>
</dbReference>
<organism evidence="6 7">
    <name type="scientific">Corynebacterium ulcerans</name>
    <dbReference type="NCBI Taxonomy" id="65058"/>
    <lineage>
        <taxon>Bacteria</taxon>
        <taxon>Bacillati</taxon>
        <taxon>Actinomycetota</taxon>
        <taxon>Actinomycetes</taxon>
        <taxon>Mycobacteriales</taxon>
        <taxon>Corynebacteriaceae</taxon>
        <taxon>Corynebacterium</taxon>
    </lineage>
</organism>
<sequence>MTQRAGIEIKNLSFEYATGPHALRGCLRDITYEIKPGTTVLLTGDSGAGKSTFLRLISGLAPHFYPGELNGILQLSTLTEKFVPSEQPLSRAIEYSASVFQNPRTQFFTEHVDSELAFGLENLGVSPYAIHSRVDRAVELMEISGLRGRRLQELSGGQLQKLACACALTTPGDIVLFDEPTSNLSPKAIETLRSCITRLRALGMTLVIAEHRVGCMKGLVDEVLYLRDGRIQKSFSAEDFYALHDTERKHLGLRSFEPVPITDFPSSDRDDLRLENIRFSYGDNAVLSIDHVGFTAGEVTVVVGPNGSGKTTLARVICGLEKPGRGARISLNGRTLSAVARQRTCYLVMQDVGRQLFAATVEEEVTLGLSPTARSYVDTPLLLKQSGLSGYEKCHPQALSGGQQQRLVIATARAQKSKVYIFDEPTSGVGWRHLKEIALHLRSLAAQGAVVIVITHDAELIEESATRLVNMENINKITHTSWEEVKVNDN</sequence>
<dbReference type="PANTHER" id="PTHR43553">
    <property type="entry name" value="HEAVY METAL TRANSPORTER"/>
    <property type="match status" value="1"/>
</dbReference>
<evidence type="ECO:0000256" key="4">
    <source>
        <dbReference type="ARBA" id="ARBA00022840"/>
    </source>
</evidence>
<dbReference type="InterPro" id="IPR015856">
    <property type="entry name" value="ABC_transpr_CbiO/EcfA_su"/>
</dbReference>
<dbReference type="CDD" id="cd03225">
    <property type="entry name" value="ABC_cobalt_CbiO_domain1"/>
    <property type="match status" value="1"/>
</dbReference>
<gene>
    <name evidence="6" type="ORF">CULCOIPH005_14960</name>
</gene>
<dbReference type="SUPFAM" id="SSF52540">
    <property type="entry name" value="P-loop containing nucleoside triphosphate hydrolases"/>
    <property type="match status" value="2"/>
</dbReference>
<evidence type="ECO:0000256" key="3">
    <source>
        <dbReference type="ARBA" id="ARBA00022741"/>
    </source>
</evidence>
<dbReference type="EMBL" id="BQFK01000004">
    <property type="protein sequence ID" value="GJJ43307.1"/>
    <property type="molecule type" value="Genomic_DNA"/>
</dbReference>
<evidence type="ECO:0000256" key="1">
    <source>
        <dbReference type="ARBA" id="ARBA00005417"/>
    </source>
</evidence>
<dbReference type="InterPro" id="IPR003593">
    <property type="entry name" value="AAA+_ATPase"/>
</dbReference>
<dbReference type="Proteomes" id="UP001205910">
    <property type="component" value="Unassembled WGS sequence"/>
</dbReference>